<dbReference type="SUPFAM" id="SSF48371">
    <property type="entry name" value="ARM repeat"/>
    <property type="match status" value="1"/>
</dbReference>
<proteinExistence type="predicted"/>
<evidence type="ECO:0000313" key="5">
    <source>
        <dbReference type="Proteomes" id="UP000694915"/>
    </source>
</evidence>
<keyword evidence="5" id="KW-1185">Reference proteome</keyword>
<evidence type="ECO:0000256" key="3">
    <source>
        <dbReference type="SAM" id="Coils"/>
    </source>
</evidence>
<dbReference type="PANTHER" id="PTHR10292">
    <property type="entry name" value="CLATHRIN HEAVY CHAIN RELATED"/>
    <property type="match status" value="1"/>
</dbReference>
<dbReference type="Gene3D" id="1.25.40.30">
    <property type="match status" value="1"/>
</dbReference>
<accession>A0ABM0L5A1</accession>
<reference evidence="6" key="1">
    <citation type="submission" date="2025-08" db="UniProtKB">
        <authorList>
            <consortium name="RefSeq"/>
        </authorList>
    </citation>
    <scope>IDENTIFICATION</scope>
</reference>
<sequence length="585" mass="67616">MSLQEVNKHAVLPPIISRSDKEFLESIQRYIITETKRVGCNEEGPADEYFTIYRNVFDKVIDYVNSYKSVLTSIKKEYDAFIETIKKGRRTAFYLHGKLKVLAAEPTALVYHQRRAIQLETKVRIIENNSKEIQSQIDEMRQLRAEYDKKEVKLCASTRQLWRPIPGMTLQDSVNLDALNKYKQHLEDRYIKCKQDMSTEYVPAQKKADLDEEMIVLLKRRDLAESLNKDLKFRHQRLQVISHTLTSWLKHNMRIPFEDVLEKIQKTKAIFGDENFVDELFEDDPSKTKEAMIILYYIERFNELISLGEYEKAACFAANSPRRILQNIGTMNKFKAVGKIRGKPLPLLLFFEAIFSTSQAFKRPINADLTVEGIKCGLSEKRLDLVTHWITQEKLTFSEKAGDIVFAYGEQNTYHKPNCLALAQIIYNECGLHKKALLCLCKQGQIHEAVEQLQQLKDFTFDDLINLITVCPQTELVKCLTQERDGKPPFLSFALAVLHLFSVDMKKVGIKLLQEISKGGKDEIEHLVMDDPFCSLEKWQDMANICLQNGFENLSSDIMSILRSQAGVSEISEDDSINLMEHVFW</sequence>
<dbReference type="Proteomes" id="UP000694915">
    <property type="component" value="Linkage group LG1"/>
</dbReference>
<evidence type="ECO:0000259" key="4">
    <source>
        <dbReference type="Pfam" id="PF15739"/>
    </source>
</evidence>
<dbReference type="Pfam" id="PF15739">
    <property type="entry name" value="TSNAXIP1_N"/>
    <property type="match status" value="1"/>
</dbReference>
<organism evidence="5 6">
    <name type="scientific">Microtus ochrogaster</name>
    <name type="common">Prairie vole</name>
    <dbReference type="NCBI Taxonomy" id="79684"/>
    <lineage>
        <taxon>Eukaryota</taxon>
        <taxon>Metazoa</taxon>
        <taxon>Chordata</taxon>
        <taxon>Craniata</taxon>
        <taxon>Vertebrata</taxon>
        <taxon>Euteleostomi</taxon>
        <taxon>Mammalia</taxon>
        <taxon>Eutheria</taxon>
        <taxon>Euarchontoglires</taxon>
        <taxon>Glires</taxon>
        <taxon>Rodentia</taxon>
        <taxon>Myomorpha</taxon>
        <taxon>Muroidea</taxon>
        <taxon>Cricetidae</taxon>
        <taxon>Arvicolinae</taxon>
        <taxon>Microtus</taxon>
    </lineage>
</organism>
<dbReference type="PIRSF" id="PIRSF037469">
    <property type="entry name" value="Clathrin_H-chain-rel"/>
    <property type="match status" value="1"/>
</dbReference>
<feature type="coiled-coil region" evidence="3">
    <location>
        <begin position="116"/>
        <end position="153"/>
    </location>
</feature>
<dbReference type="PANTHER" id="PTHR10292:SF11">
    <property type="entry name" value="CLATHRIN HEAVY CHAIN LINKER DOMAIN-CONTAINING PROTEIN 1"/>
    <property type="match status" value="1"/>
</dbReference>
<dbReference type="InterPro" id="IPR017212">
    <property type="entry name" value="CLHC1"/>
</dbReference>
<evidence type="ECO:0000313" key="6">
    <source>
        <dbReference type="RefSeq" id="XP_005359222.1"/>
    </source>
</evidence>
<dbReference type="Pfam" id="PF13838">
    <property type="entry name" value="Clathrin_H_link"/>
    <property type="match status" value="1"/>
</dbReference>
<dbReference type="InterPro" id="IPR016024">
    <property type="entry name" value="ARM-type_fold"/>
</dbReference>
<name>A0ABM0L5A1_MICOH</name>
<dbReference type="InterPro" id="IPR012331">
    <property type="entry name" value="Clathrin_H-chain_linker"/>
</dbReference>
<gene>
    <name evidence="6" type="primary">Clhc1</name>
</gene>
<evidence type="ECO:0000256" key="1">
    <source>
        <dbReference type="ARBA" id="ARBA00023054"/>
    </source>
</evidence>
<dbReference type="RefSeq" id="XP_005359222.1">
    <property type="nucleotide sequence ID" value="XM_005359165.3"/>
</dbReference>
<protein>
    <recommendedName>
        <fullName evidence="2">Clathrin heavy chain linker domain-containing protein 1</fullName>
    </recommendedName>
</protein>
<keyword evidence="1 3" id="KW-0175">Coiled coil</keyword>
<dbReference type="InterPro" id="IPR032755">
    <property type="entry name" value="TSNAXIP1_N"/>
</dbReference>
<dbReference type="GeneID" id="101979780"/>
<evidence type="ECO:0000256" key="2">
    <source>
        <dbReference type="PIRNR" id="PIRNR037469"/>
    </source>
</evidence>
<feature type="domain" description="Translin-associated factor X-interacting protein 1 N-terminal" evidence="4">
    <location>
        <begin position="28"/>
        <end position="141"/>
    </location>
</feature>